<dbReference type="Proteomes" id="UP001454036">
    <property type="component" value="Unassembled WGS sequence"/>
</dbReference>
<dbReference type="AlphaFoldDB" id="A0AAV3RRB2"/>
<evidence type="ECO:0000313" key="3">
    <source>
        <dbReference type="Proteomes" id="UP001454036"/>
    </source>
</evidence>
<name>A0AAV3RRB2_LITER</name>
<feature type="region of interest" description="Disordered" evidence="1">
    <location>
        <begin position="76"/>
        <end position="120"/>
    </location>
</feature>
<evidence type="ECO:0000256" key="1">
    <source>
        <dbReference type="SAM" id="MobiDB-lite"/>
    </source>
</evidence>
<proteinExistence type="predicted"/>
<protein>
    <submittedName>
        <fullName evidence="2">Uncharacterized protein</fullName>
    </submittedName>
</protein>
<gene>
    <name evidence="2" type="ORF">LIER_31229</name>
</gene>
<organism evidence="2 3">
    <name type="scientific">Lithospermum erythrorhizon</name>
    <name type="common">Purple gromwell</name>
    <name type="synonym">Lithospermum officinale var. erythrorhizon</name>
    <dbReference type="NCBI Taxonomy" id="34254"/>
    <lineage>
        <taxon>Eukaryota</taxon>
        <taxon>Viridiplantae</taxon>
        <taxon>Streptophyta</taxon>
        <taxon>Embryophyta</taxon>
        <taxon>Tracheophyta</taxon>
        <taxon>Spermatophyta</taxon>
        <taxon>Magnoliopsida</taxon>
        <taxon>eudicotyledons</taxon>
        <taxon>Gunneridae</taxon>
        <taxon>Pentapetalae</taxon>
        <taxon>asterids</taxon>
        <taxon>lamiids</taxon>
        <taxon>Boraginales</taxon>
        <taxon>Boraginaceae</taxon>
        <taxon>Boraginoideae</taxon>
        <taxon>Lithospermeae</taxon>
        <taxon>Lithospermum</taxon>
    </lineage>
</organism>
<evidence type="ECO:0000313" key="2">
    <source>
        <dbReference type="EMBL" id="GAA0183892.1"/>
    </source>
</evidence>
<sequence>MPKFKTLSGFGDPSYYLKSFDSQLSFLASDNETLKEKLVLEPPNTRNELSKLIIQYIRLEEVKILSGEMAEIRAEGKKVADEGPYRSPNRTGVWNHLQEPKEKESFKRQRVRSPRKEEGRIRKPRNRCLITTPLFEQLWEGCMPK</sequence>
<feature type="compositionally biased region" description="Basic and acidic residues" evidence="1">
    <location>
        <begin position="98"/>
        <end position="107"/>
    </location>
</feature>
<dbReference type="EMBL" id="BAABME010011519">
    <property type="protein sequence ID" value="GAA0183892.1"/>
    <property type="molecule type" value="Genomic_DNA"/>
</dbReference>
<comment type="caution">
    <text evidence="2">The sequence shown here is derived from an EMBL/GenBank/DDBJ whole genome shotgun (WGS) entry which is preliminary data.</text>
</comment>
<keyword evidence="3" id="KW-1185">Reference proteome</keyword>
<accession>A0AAV3RRB2</accession>
<reference evidence="2 3" key="1">
    <citation type="submission" date="2024-01" db="EMBL/GenBank/DDBJ databases">
        <title>The complete chloroplast genome sequence of Lithospermum erythrorhizon: insights into the phylogenetic relationship among Boraginaceae species and the maternal lineages of purple gromwells.</title>
        <authorList>
            <person name="Okada T."/>
            <person name="Watanabe K."/>
        </authorList>
    </citation>
    <scope>NUCLEOTIDE SEQUENCE [LARGE SCALE GENOMIC DNA]</scope>
</reference>